<evidence type="ECO:0000256" key="2">
    <source>
        <dbReference type="ARBA" id="ARBA00022475"/>
    </source>
</evidence>
<evidence type="ECO:0000256" key="5">
    <source>
        <dbReference type="ARBA" id="ARBA00023040"/>
    </source>
</evidence>
<evidence type="ECO:0000259" key="12">
    <source>
        <dbReference type="PROSITE" id="PS50262"/>
    </source>
</evidence>
<dbReference type="PRINTS" id="PR00237">
    <property type="entry name" value="GPCRRHODOPSN"/>
</dbReference>
<keyword evidence="6 11" id="KW-0472">Membrane</keyword>
<accession>A0A914Y735</accession>
<feature type="transmembrane region" description="Helical" evidence="11">
    <location>
        <begin position="48"/>
        <end position="76"/>
    </location>
</feature>
<dbReference type="GO" id="GO:0004993">
    <property type="term" value="F:G protein-coupled serotonin receptor activity"/>
    <property type="evidence" value="ECO:0007669"/>
    <property type="project" value="UniProtKB-ARBA"/>
</dbReference>
<comment type="subcellular location">
    <subcellularLocation>
        <location evidence="1">Cell membrane</location>
        <topology evidence="1">Multi-pass membrane protein</topology>
    </subcellularLocation>
</comment>
<dbReference type="InterPro" id="IPR017452">
    <property type="entry name" value="GPCR_Rhodpsn_7TM"/>
</dbReference>
<keyword evidence="8 10" id="KW-0675">Receptor</keyword>
<reference evidence="14" key="1">
    <citation type="submission" date="2022-11" db="UniProtKB">
        <authorList>
            <consortium name="WormBaseParasite"/>
        </authorList>
    </citation>
    <scope>IDENTIFICATION</scope>
</reference>
<dbReference type="GO" id="GO:0043410">
    <property type="term" value="P:positive regulation of MAPK cascade"/>
    <property type="evidence" value="ECO:0007669"/>
    <property type="project" value="TreeGrafter"/>
</dbReference>
<dbReference type="PROSITE" id="PS00237">
    <property type="entry name" value="G_PROTEIN_RECEP_F1_1"/>
    <property type="match status" value="1"/>
</dbReference>
<dbReference type="Proteomes" id="UP000887577">
    <property type="component" value="Unplaced"/>
</dbReference>
<dbReference type="GO" id="GO:0005886">
    <property type="term" value="C:plasma membrane"/>
    <property type="evidence" value="ECO:0007669"/>
    <property type="project" value="UniProtKB-SubCell"/>
</dbReference>
<protein>
    <submittedName>
        <fullName evidence="14">G-protein coupled receptors family 1 profile domain-containing protein</fullName>
    </submittedName>
</protein>
<dbReference type="AlphaFoldDB" id="A0A914Y735"/>
<evidence type="ECO:0000313" key="14">
    <source>
        <dbReference type="WBParaSite" id="PSU_v2.g16020.t1"/>
    </source>
</evidence>
<evidence type="ECO:0000256" key="7">
    <source>
        <dbReference type="ARBA" id="ARBA00023157"/>
    </source>
</evidence>
<evidence type="ECO:0000256" key="1">
    <source>
        <dbReference type="ARBA" id="ARBA00004651"/>
    </source>
</evidence>
<keyword evidence="4 11" id="KW-1133">Transmembrane helix</keyword>
<evidence type="ECO:0000256" key="4">
    <source>
        <dbReference type="ARBA" id="ARBA00022989"/>
    </source>
</evidence>
<evidence type="ECO:0000256" key="3">
    <source>
        <dbReference type="ARBA" id="ARBA00022692"/>
    </source>
</evidence>
<dbReference type="PANTHER" id="PTHR24248:SF199">
    <property type="entry name" value="IP13425P-RELATED"/>
    <property type="match status" value="1"/>
</dbReference>
<evidence type="ECO:0000256" key="9">
    <source>
        <dbReference type="ARBA" id="ARBA00023224"/>
    </source>
</evidence>
<dbReference type="Gene3D" id="1.20.1070.10">
    <property type="entry name" value="Rhodopsin 7-helix transmembrane proteins"/>
    <property type="match status" value="1"/>
</dbReference>
<name>A0A914Y735_9BILA</name>
<keyword evidence="3 10" id="KW-0812">Transmembrane</keyword>
<evidence type="ECO:0000313" key="13">
    <source>
        <dbReference type="Proteomes" id="UP000887577"/>
    </source>
</evidence>
<evidence type="ECO:0000256" key="8">
    <source>
        <dbReference type="ARBA" id="ARBA00023170"/>
    </source>
</evidence>
<keyword evidence="2" id="KW-1003">Cell membrane</keyword>
<comment type="similarity">
    <text evidence="10">Belongs to the G-protein coupled receptor 1 family.</text>
</comment>
<evidence type="ECO:0000256" key="10">
    <source>
        <dbReference type="RuleBase" id="RU000688"/>
    </source>
</evidence>
<feature type="transmembrane region" description="Helical" evidence="11">
    <location>
        <begin position="125"/>
        <end position="147"/>
    </location>
</feature>
<organism evidence="13 14">
    <name type="scientific">Panagrolaimus superbus</name>
    <dbReference type="NCBI Taxonomy" id="310955"/>
    <lineage>
        <taxon>Eukaryota</taxon>
        <taxon>Metazoa</taxon>
        <taxon>Ecdysozoa</taxon>
        <taxon>Nematoda</taxon>
        <taxon>Chromadorea</taxon>
        <taxon>Rhabditida</taxon>
        <taxon>Tylenchina</taxon>
        <taxon>Panagrolaimomorpha</taxon>
        <taxon>Panagrolaimoidea</taxon>
        <taxon>Panagrolaimidae</taxon>
        <taxon>Panagrolaimus</taxon>
    </lineage>
</organism>
<evidence type="ECO:0000256" key="6">
    <source>
        <dbReference type="ARBA" id="ARBA00023136"/>
    </source>
</evidence>
<dbReference type="WBParaSite" id="PSU_v2.g16020.t1">
    <property type="protein sequence ID" value="PSU_v2.g16020.t1"/>
    <property type="gene ID" value="PSU_v2.g16020"/>
</dbReference>
<feature type="domain" description="G-protein coupled receptors family 1 profile" evidence="12">
    <location>
        <begin position="67"/>
        <end position="203"/>
    </location>
</feature>
<dbReference type="PANTHER" id="PTHR24248">
    <property type="entry name" value="ADRENERGIC RECEPTOR-RELATED G-PROTEIN COUPLED RECEPTOR"/>
    <property type="match status" value="1"/>
</dbReference>
<keyword evidence="9 10" id="KW-0807">Transducer</keyword>
<dbReference type="PROSITE" id="PS50262">
    <property type="entry name" value="G_PROTEIN_RECEP_F1_2"/>
    <property type="match status" value="1"/>
</dbReference>
<feature type="transmembrane region" description="Helical" evidence="11">
    <location>
        <begin position="168"/>
        <end position="192"/>
    </location>
</feature>
<dbReference type="GO" id="GO:0071880">
    <property type="term" value="P:adenylate cyclase-activating adrenergic receptor signaling pathway"/>
    <property type="evidence" value="ECO:0007669"/>
    <property type="project" value="TreeGrafter"/>
</dbReference>
<evidence type="ECO:0000256" key="11">
    <source>
        <dbReference type="SAM" id="Phobius"/>
    </source>
</evidence>
<sequence>MDKTTHLLSPVYRVTLASMNSGTTTTTTTTSSGGASFFAGTLFNDHPMIAFLICFIVSLLILATLIGNAMVCLAIFMVRKLKSQPANLLLISLAMADLGVGFCVMPIALINVVEDKWILGDAICRFWTSADLTLCTASILNLCMISVDRYLVVTRPLRYSAIRTRRRILFYIAIVWIGALLVSTAPLIVLPWNRIEKTCQVSH</sequence>
<feature type="transmembrane region" description="Helical" evidence="11">
    <location>
        <begin position="88"/>
        <end position="113"/>
    </location>
</feature>
<proteinExistence type="inferred from homology"/>
<dbReference type="Pfam" id="PF00001">
    <property type="entry name" value="7tm_1"/>
    <property type="match status" value="1"/>
</dbReference>
<dbReference type="SUPFAM" id="SSF81321">
    <property type="entry name" value="Family A G protein-coupled receptor-like"/>
    <property type="match status" value="1"/>
</dbReference>
<keyword evidence="13" id="KW-1185">Reference proteome</keyword>
<keyword evidence="7" id="KW-1015">Disulfide bond</keyword>
<keyword evidence="5 10" id="KW-0297">G-protein coupled receptor</keyword>
<dbReference type="InterPro" id="IPR000276">
    <property type="entry name" value="GPCR_Rhodpsn"/>
</dbReference>